<reference evidence="2 3" key="1">
    <citation type="submission" date="2020-05" db="EMBL/GenBank/DDBJ databases">
        <title>Draft genome sequence of Mycobacterium hippocampi DL, isolated from European seabass, Dicentrarchus labrax, reared in fish farms.</title>
        <authorList>
            <person name="Stathopoulou P."/>
            <person name="Asimakis E."/>
            <person name="Tzokas K."/>
            <person name="Batargias C."/>
            <person name="Tsiamis G."/>
        </authorList>
    </citation>
    <scope>NUCLEOTIDE SEQUENCE [LARGE SCALE GENOMIC DNA]</scope>
    <source>
        <strain evidence="2 3">DL</strain>
    </source>
</reference>
<dbReference type="InterPro" id="IPR041127">
    <property type="entry name" value="PET_hydrolase/cutinase-like"/>
</dbReference>
<dbReference type="PANTHER" id="PTHR47751">
    <property type="entry name" value="SUPERFAMILY HYDROLASE, PUTATIVE (AFU_ORTHOLOGUE AFUA_2G16580)-RELATED"/>
    <property type="match status" value="1"/>
</dbReference>
<dbReference type="InterPro" id="IPR051411">
    <property type="entry name" value="Polyketide_trans_af380"/>
</dbReference>
<dbReference type="EMBL" id="JABFYL010000050">
    <property type="protein sequence ID" value="NVN54052.1"/>
    <property type="molecule type" value="Genomic_DNA"/>
</dbReference>
<evidence type="ECO:0000313" key="2">
    <source>
        <dbReference type="EMBL" id="NVN54052.1"/>
    </source>
</evidence>
<dbReference type="PANTHER" id="PTHR47751:SF1">
    <property type="entry name" value="SUPERFAMILY HYDROLASE, PUTATIVE (AFU_ORTHOLOGUE AFUA_2G16580)-RELATED"/>
    <property type="match status" value="1"/>
</dbReference>
<keyword evidence="3" id="KW-1185">Reference proteome</keyword>
<dbReference type="SUPFAM" id="SSF53474">
    <property type="entry name" value="alpha/beta-Hydrolases"/>
    <property type="match status" value="1"/>
</dbReference>
<organism evidence="2 3">
    <name type="scientific">Mycolicibacterium hippocampi</name>
    <dbReference type="NCBI Taxonomy" id="659824"/>
    <lineage>
        <taxon>Bacteria</taxon>
        <taxon>Bacillati</taxon>
        <taxon>Actinomycetota</taxon>
        <taxon>Actinomycetes</taxon>
        <taxon>Mycobacteriales</taxon>
        <taxon>Mycobacteriaceae</taxon>
        <taxon>Mycolicibacterium</taxon>
    </lineage>
</organism>
<sequence>MASTVRDVTIPRGTTYLAGQEHLPENFADDGRHAAIVISTPGSSVKEQIGAVYGSRLADLGFVAVAFDPAFQGQSGGEPRDLEDPYARADDIRYAVDHLIGQHHVDEGRIGILGICAGGGYAVHTAMTDHRLRAVATVVPVNIGRAFRDAATATPDGVASALDSVAQQRTAAARGGEEVRAHWLPESPEQAVAQGISDPDVLDAIRFYRTSRGFNKHSTNRRLSRSDALLLGFDAFHLADTLLTQPLQVIVGGRIGTTGSYDDGMALGEAAPNAQDVLVIDGAGHYDLYDDPTYVDQAVRQLGTFFTEHLGMR</sequence>
<name>A0A850PTU3_9MYCO</name>
<dbReference type="Pfam" id="PF12740">
    <property type="entry name" value="PETase"/>
    <property type="match status" value="1"/>
</dbReference>
<gene>
    <name evidence="2" type="ORF">HLY00_3149</name>
</gene>
<dbReference type="Gene3D" id="3.40.50.1820">
    <property type="entry name" value="alpha/beta hydrolase"/>
    <property type="match status" value="1"/>
</dbReference>
<accession>A0A850PTU3</accession>
<proteinExistence type="predicted"/>
<keyword evidence="2" id="KW-0378">Hydrolase</keyword>
<protein>
    <submittedName>
        <fullName evidence="2">Dienelactone hydrolase family protein</fullName>
    </submittedName>
</protein>
<comment type="caution">
    <text evidence="2">The sequence shown here is derived from an EMBL/GenBank/DDBJ whole genome shotgun (WGS) entry which is preliminary data.</text>
</comment>
<dbReference type="GO" id="GO:0016787">
    <property type="term" value="F:hydrolase activity"/>
    <property type="evidence" value="ECO:0007669"/>
    <property type="project" value="UniProtKB-KW"/>
</dbReference>
<dbReference type="InterPro" id="IPR029058">
    <property type="entry name" value="AB_hydrolase_fold"/>
</dbReference>
<evidence type="ECO:0000313" key="3">
    <source>
        <dbReference type="Proteomes" id="UP000570517"/>
    </source>
</evidence>
<evidence type="ECO:0000259" key="1">
    <source>
        <dbReference type="Pfam" id="PF12740"/>
    </source>
</evidence>
<dbReference type="Proteomes" id="UP000570517">
    <property type="component" value="Unassembled WGS sequence"/>
</dbReference>
<dbReference type="AlphaFoldDB" id="A0A850PTU3"/>
<feature type="domain" description="PET hydrolase/cutinase-like" evidence="1">
    <location>
        <begin position="4"/>
        <end position="172"/>
    </location>
</feature>
<dbReference type="Gene3D" id="1.10.10.800">
    <property type="match status" value="1"/>
</dbReference>